<proteinExistence type="predicted"/>
<accession>A0A0D9VV35</accession>
<name>A0A0D9VV35_9ORYZ</name>
<keyword evidence="2" id="KW-1185">Reference proteome</keyword>
<reference evidence="2" key="2">
    <citation type="submission" date="2013-12" db="EMBL/GenBank/DDBJ databases">
        <authorList>
            <person name="Yu Y."/>
            <person name="Lee S."/>
            <person name="de Baynast K."/>
            <person name="Wissotski M."/>
            <person name="Liu L."/>
            <person name="Talag J."/>
            <person name="Goicoechea J."/>
            <person name="Angelova A."/>
            <person name="Jetty R."/>
            <person name="Kudrna D."/>
            <person name="Golser W."/>
            <person name="Rivera L."/>
            <person name="Zhang J."/>
            <person name="Wing R."/>
        </authorList>
    </citation>
    <scope>NUCLEOTIDE SEQUENCE</scope>
</reference>
<dbReference type="HOGENOM" id="CLU_2609500_0_0_1"/>
<organism evidence="1 2">
    <name type="scientific">Leersia perrieri</name>
    <dbReference type="NCBI Taxonomy" id="77586"/>
    <lineage>
        <taxon>Eukaryota</taxon>
        <taxon>Viridiplantae</taxon>
        <taxon>Streptophyta</taxon>
        <taxon>Embryophyta</taxon>
        <taxon>Tracheophyta</taxon>
        <taxon>Spermatophyta</taxon>
        <taxon>Magnoliopsida</taxon>
        <taxon>Liliopsida</taxon>
        <taxon>Poales</taxon>
        <taxon>Poaceae</taxon>
        <taxon>BOP clade</taxon>
        <taxon>Oryzoideae</taxon>
        <taxon>Oryzeae</taxon>
        <taxon>Oryzinae</taxon>
        <taxon>Leersia</taxon>
    </lineage>
</organism>
<evidence type="ECO:0000313" key="1">
    <source>
        <dbReference type="EnsemblPlants" id="LPERR03G17840.1"/>
    </source>
</evidence>
<dbReference type="Proteomes" id="UP000032180">
    <property type="component" value="Chromosome 3"/>
</dbReference>
<sequence>MSRVTRRQLCGLVYRGWHGELDCGGVDGSAMKWVLQACDGPNPDVYPLAVVPLLSKVGRIGRTSVEEEASILLSHPLAI</sequence>
<reference evidence="1" key="3">
    <citation type="submission" date="2015-04" db="UniProtKB">
        <authorList>
            <consortium name="EnsemblPlants"/>
        </authorList>
    </citation>
    <scope>IDENTIFICATION</scope>
</reference>
<reference evidence="1 2" key="1">
    <citation type="submission" date="2012-08" db="EMBL/GenBank/DDBJ databases">
        <title>Oryza genome evolution.</title>
        <authorList>
            <person name="Wing R.A."/>
        </authorList>
    </citation>
    <scope>NUCLEOTIDE SEQUENCE</scope>
</reference>
<dbReference type="EnsemblPlants" id="LPERR03G17840.1">
    <property type="protein sequence ID" value="LPERR03G17840.1"/>
    <property type="gene ID" value="LPERR03G17840"/>
</dbReference>
<protein>
    <submittedName>
        <fullName evidence="1">Uncharacterized protein</fullName>
    </submittedName>
</protein>
<dbReference type="AlphaFoldDB" id="A0A0D9VV35"/>
<evidence type="ECO:0000313" key="2">
    <source>
        <dbReference type="Proteomes" id="UP000032180"/>
    </source>
</evidence>
<dbReference type="Gramene" id="LPERR03G17840.1">
    <property type="protein sequence ID" value="LPERR03G17840.1"/>
    <property type="gene ID" value="LPERR03G17840"/>
</dbReference>